<keyword evidence="2 6" id="KW-0479">Metal-binding</keyword>
<dbReference type="Proteomes" id="UP000032552">
    <property type="component" value="Unassembled WGS sequence"/>
</dbReference>
<reference evidence="10" key="1">
    <citation type="submission" date="2014-05" db="EMBL/GenBank/DDBJ databases">
        <title>Whole genome sequencing of Lactobacillus casei NRIC0644.</title>
        <authorList>
            <person name="Atarashi H."/>
            <person name="Yoshida Y."/>
            <person name="Fujimura S."/>
            <person name="Tanaka N."/>
            <person name="Shiwa Y."/>
            <person name="Yoshikawa H."/>
            <person name="Okada S."/>
            <person name="Nakagawa J."/>
        </authorList>
    </citation>
    <scope>NUCLEOTIDE SEQUENCE [LARGE SCALE GENOMIC DNA]</scope>
    <source>
        <strain evidence="10">NRIC0644</strain>
    </source>
</reference>
<dbReference type="InterPro" id="IPR011977">
    <property type="entry name" value="Pept_M3B_clade3"/>
</dbReference>
<evidence type="ECO:0000256" key="3">
    <source>
        <dbReference type="ARBA" id="ARBA00022801"/>
    </source>
</evidence>
<comment type="cofactor">
    <cofactor evidence="6">
        <name>Zn(2+)</name>
        <dbReference type="ChEBI" id="CHEBI:29105"/>
    </cofactor>
    <text evidence="6">Binds 1 zinc ion.</text>
</comment>
<evidence type="ECO:0000313" key="10">
    <source>
        <dbReference type="Proteomes" id="UP000032552"/>
    </source>
</evidence>
<comment type="caution">
    <text evidence="9">The sequence shown here is derived from an EMBL/GenBank/DDBJ whole genome shotgun (WGS) entry which is preliminary data.</text>
</comment>
<dbReference type="NCBIfam" id="TIGR02290">
    <property type="entry name" value="M3_fam_3"/>
    <property type="match status" value="1"/>
</dbReference>
<keyword evidence="5 6" id="KW-0482">Metalloprotease</keyword>
<dbReference type="GO" id="GO:0006508">
    <property type="term" value="P:proteolysis"/>
    <property type="evidence" value="ECO:0007669"/>
    <property type="project" value="UniProtKB-KW"/>
</dbReference>
<dbReference type="InterPro" id="IPR001567">
    <property type="entry name" value="Pept_M3A_M3B_dom"/>
</dbReference>
<accession>A0A0C9QCY9</accession>
<keyword evidence="1 6" id="KW-0645">Protease</keyword>
<dbReference type="Gene3D" id="1.20.140.70">
    <property type="entry name" value="Oligopeptidase f, N-terminal domain"/>
    <property type="match status" value="1"/>
</dbReference>
<protein>
    <submittedName>
        <fullName evidence="9">Peptidase M3A and M3B</fullName>
    </submittedName>
</protein>
<dbReference type="PANTHER" id="PTHR34217:SF1">
    <property type="entry name" value="CARBOXYPEPTIDASE 1"/>
    <property type="match status" value="1"/>
</dbReference>
<dbReference type="Gene3D" id="1.10.1370.20">
    <property type="entry name" value="Oligoendopeptidase f, C-terminal domain"/>
    <property type="match status" value="1"/>
</dbReference>
<evidence type="ECO:0000256" key="6">
    <source>
        <dbReference type="RuleBase" id="RU003435"/>
    </source>
</evidence>
<evidence type="ECO:0000256" key="4">
    <source>
        <dbReference type="ARBA" id="ARBA00022833"/>
    </source>
</evidence>
<dbReference type="GO" id="GO:0046872">
    <property type="term" value="F:metal ion binding"/>
    <property type="evidence" value="ECO:0007669"/>
    <property type="project" value="UniProtKB-UniRule"/>
</dbReference>
<evidence type="ECO:0000313" key="9">
    <source>
        <dbReference type="EMBL" id="GAN36543.1"/>
    </source>
</evidence>
<feature type="domain" description="Oligopeptidase F N-terminal" evidence="8">
    <location>
        <begin position="114"/>
        <end position="181"/>
    </location>
</feature>
<sequence length="601" mass="67523">MSYPINWNLDSIFPGGIDSPQLADRISDVTAKLPQLESKVAAWAPDHDAPEFTDFITLWQLLEDIGKGLATTSSFVEMIASADTANLKTGPVQGQLTTLYTRFQNINNPLAKKLAAMSQAAFDQLTTTSALSASRFGLQEMRDQAKELLDDQTETMINDLAVDGFTGWSDHYTTLSGSLKFPITQDGKTTELSAGQTQNKFEGDPDTKTREQVFNVWEQTWDDHASLFGETLNHIAGFRLTNYRLHHYPDYLFKPLQYNRMQRATLDQMWHTISANKQPFAAYLTRKAELTGKPTMPWYDQWAPVIVGDFQPKTYTFDEAAEFIVSNFAKFSPKMAAFAKQAFENGWIEAEDRPGKRAGGYMTSVPDVKESRIFMTFDGSASGVSTIAHELGHAFHSSILKDMPLLRQDYAMNVAETASTFAELIVADATVKAATSPAEKLNLLDAKMANPLAMLLNIHARFLFEDSFYQEREKGIVSVPRLKELMTTAQQQAYASGLSSFDPMYWADKLHFYFDNPPFYNFPYTFGYLFSSGIYAKAQASDNFEDDYIALLRDTANMTTEDLAKKHLGVDLTQPDFWQQGIDLAAKDAQQFMTLSEGYLK</sequence>
<dbReference type="AlphaFoldDB" id="A0A0C9QCY9"/>
<evidence type="ECO:0000256" key="1">
    <source>
        <dbReference type="ARBA" id="ARBA00022670"/>
    </source>
</evidence>
<dbReference type="Pfam" id="PF01432">
    <property type="entry name" value="Peptidase_M3"/>
    <property type="match status" value="1"/>
</dbReference>
<evidence type="ECO:0000256" key="2">
    <source>
        <dbReference type="ARBA" id="ARBA00022723"/>
    </source>
</evidence>
<feature type="domain" description="Peptidase M3A/M3B catalytic" evidence="7">
    <location>
        <begin position="204"/>
        <end position="582"/>
    </location>
</feature>
<comment type="similarity">
    <text evidence="6">Belongs to the peptidase M3 family.</text>
</comment>
<keyword evidence="4 6" id="KW-0862">Zinc</keyword>
<dbReference type="InterPro" id="IPR042088">
    <property type="entry name" value="OligoPept_F_C"/>
</dbReference>
<evidence type="ECO:0000259" key="8">
    <source>
        <dbReference type="Pfam" id="PF08439"/>
    </source>
</evidence>
<evidence type="ECO:0000259" key="7">
    <source>
        <dbReference type="Pfam" id="PF01432"/>
    </source>
</evidence>
<dbReference type="RefSeq" id="WP_016384981.1">
    <property type="nucleotide sequence ID" value="NZ_BAYM01000081.1"/>
</dbReference>
<dbReference type="GO" id="GO:0004181">
    <property type="term" value="F:metallocarboxypeptidase activity"/>
    <property type="evidence" value="ECO:0007669"/>
    <property type="project" value="InterPro"/>
</dbReference>
<dbReference type="InterPro" id="IPR001333">
    <property type="entry name" value="Peptidase_M32_Taq"/>
</dbReference>
<organism evidence="9 10">
    <name type="scientific">Lacticaseibacillus paracasei NRIC 0644</name>
    <dbReference type="NCBI Taxonomy" id="1435038"/>
    <lineage>
        <taxon>Bacteria</taxon>
        <taxon>Bacillati</taxon>
        <taxon>Bacillota</taxon>
        <taxon>Bacilli</taxon>
        <taxon>Lactobacillales</taxon>
        <taxon>Lactobacillaceae</taxon>
        <taxon>Lacticaseibacillus</taxon>
    </lineage>
</organism>
<evidence type="ECO:0000256" key="5">
    <source>
        <dbReference type="ARBA" id="ARBA00023049"/>
    </source>
</evidence>
<dbReference type="SUPFAM" id="SSF55486">
    <property type="entry name" value="Metalloproteases ('zincins'), catalytic domain"/>
    <property type="match status" value="1"/>
</dbReference>
<dbReference type="Pfam" id="PF08439">
    <property type="entry name" value="Peptidase_M3_N"/>
    <property type="match status" value="1"/>
</dbReference>
<name>A0A0C9QCY9_LACPA</name>
<gene>
    <name evidence="9" type="ORF">LC0644_1132</name>
</gene>
<dbReference type="EMBL" id="BAYM01000081">
    <property type="protein sequence ID" value="GAN36543.1"/>
    <property type="molecule type" value="Genomic_DNA"/>
</dbReference>
<dbReference type="GO" id="GO:0004222">
    <property type="term" value="F:metalloendopeptidase activity"/>
    <property type="evidence" value="ECO:0007669"/>
    <property type="project" value="InterPro"/>
</dbReference>
<dbReference type="PANTHER" id="PTHR34217">
    <property type="entry name" value="METAL-DEPENDENT CARBOXYPEPTIDASE"/>
    <property type="match status" value="1"/>
</dbReference>
<dbReference type="InterPro" id="IPR034006">
    <property type="entry name" value="M3B_PepF_2"/>
</dbReference>
<proteinExistence type="inferred from homology"/>
<dbReference type="InterPro" id="IPR013647">
    <property type="entry name" value="OligopepF_N_dom"/>
</dbReference>
<dbReference type="CDD" id="cd09607">
    <property type="entry name" value="M3B_PepF"/>
    <property type="match status" value="1"/>
</dbReference>
<keyword evidence="3 6" id="KW-0378">Hydrolase</keyword>